<organism evidence="4 5">
    <name type="scientific">Chlorobaculum thiosulfatiphilum</name>
    <name type="common">Chlorobium limicola f.sp. thiosulfatophilum</name>
    <dbReference type="NCBI Taxonomy" id="115852"/>
    <lineage>
        <taxon>Bacteria</taxon>
        <taxon>Pseudomonadati</taxon>
        <taxon>Chlorobiota</taxon>
        <taxon>Chlorobiia</taxon>
        <taxon>Chlorobiales</taxon>
        <taxon>Chlorobiaceae</taxon>
        <taxon>Chlorobaculum</taxon>
    </lineage>
</organism>
<evidence type="ECO:0000259" key="2">
    <source>
        <dbReference type="Pfam" id="PF01757"/>
    </source>
</evidence>
<dbReference type="GO" id="GO:0016020">
    <property type="term" value="C:membrane"/>
    <property type="evidence" value="ECO:0007669"/>
    <property type="project" value="TreeGrafter"/>
</dbReference>
<dbReference type="PANTHER" id="PTHR23028:SF53">
    <property type="entry name" value="ACYL_TRANSF_3 DOMAIN-CONTAINING PROTEIN"/>
    <property type="match status" value="1"/>
</dbReference>
<feature type="transmembrane region" description="Helical" evidence="1">
    <location>
        <begin position="163"/>
        <end position="184"/>
    </location>
</feature>
<feature type="domain" description="Acyltransferase 3" evidence="2">
    <location>
        <begin position="8"/>
        <end position="331"/>
    </location>
</feature>
<feature type="domain" description="SGNH" evidence="3">
    <location>
        <begin position="411"/>
        <end position="645"/>
    </location>
</feature>
<feature type="transmembrane region" description="Helical" evidence="1">
    <location>
        <begin position="279"/>
        <end position="298"/>
    </location>
</feature>
<keyword evidence="1" id="KW-0472">Membrane</keyword>
<evidence type="ECO:0000259" key="3">
    <source>
        <dbReference type="Pfam" id="PF19040"/>
    </source>
</evidence>
<dbReference type="InterPro" id="IPR002656">
    <property type="entry name" value="Acyl_transf_3_dom"/>
</dbReference>
<evidence type="ECO:0000313" key="4">
    <source>
        <dbReference type="EMBL" id="TNJ37584.1"/>
    </source>
</evidence>
<accession>A0A5C4S2E1</accession>
<keyword evidence="1" id="KW-1133">Transmembrane helix</keyword>
<reference evidence="4 5" key="1">
    <citation type="submission" date="2019-05" db="EMBL/GenBank/DDBJ databases">
        <title>Draft Whole-Genome sequence of the green sulfur bacterium Chlorobaculum thiosulfatiphilum DSM 249.</title>
        <authorList>
            <person name="Meyer T.E."/>
            <person name="Kyndt J.A."/>
        </authorList>
    </citation>
    <scope>NUCLEOTIDE SEQUENCE [LARGE SCALE GENOMIC DNA]</scope>
    <source>
        <strain evidence="4 5">DSM 249</strain>
    </source>
</reference>
<dbReference type="PANTHER" id="PTHR23028">
    <property type="entry name" value="ACETYLTRANSFERASE"/>
    <property type="match status" value="1"/>
</dbReference>
<proteinExistence type="predicted"/>
<keyword evidence="4" id="KW-0808">Transferase</keyword>
<feature type="transmembrane region" description="Helical" evidence="1">
    <location>
        <begin position="33"/>
        <end position="53"/>
    </location>
</feature>
<dbReference type="InterPro" id="IPR050879">
    <property type="entry name" value="Acyltransferase_3"/>
</dbReference>
<dbReference type="GO" id="GO:0009103">
    <property type="term" value="P:lipopolysaccharide biosynthetic process"/>
    <property type="evidence" value="ECO:0007669"/>
    <property type="project" value="TreeGrafter"/>
</dbReference>
<dbReference type="Pfam" id="PF19040">
    <property type="entry name" value="SGNH"/>
    <property type="match status" value="1"/>
</dbReference>
<feature type="transmembrane region" description="Helical" evidence="1">
    <location>
        <begin position="245"/>
        <end position="267"/>
    </location>
</feature>
<dbReference type="Proteomes" id="UP000308271">
    <property type="component" value="Unassembled WGS sequence"/>
</dbReference>
<dbReference type="Pfam" id="PF01757">
    <property type="entry name" value="Acyl_transf_3"/>
    <property type="match status" value="1"/>
</dbReference>
<dbReference type="EMBL" id="VDCH01000026">
    <property type="protein sequence ID" value="TNJ37584.1"/>
    <property type="molecule type" value="Genomic_DNA"/>
</dbReference>
<protein>
    <submittedName>
        <fullName evidence="4">Acyltransferase</fullName>
    </submittedName>
</protein>
<keyword evidence="5" id="KW-1185">Reference proteome</keyword>
<dbReference type="InterPro" id="IPR043968">
    <property type="entry name" value="SGNH"/>
</dbReference>
<keyword evidence="1" id="KW-0812">Transmembrane</keyword>
<evidence type="ECO:0000313" key="5">
    <source>
        <dbReference type="Proteomes" id="UP000308271"/>
    </source>
</evidence>
<dbReference type="AlphaFoldDB" id="A0A5C4S2E1"/>
<feature type="transmembrane region" description="Helical" evidence="1">
    <location>
        <begin position="352"/>
        <end position="371"/>
    </location>
</feature>
<feature type="transmembrane region" description="Helical" evidence="1">
    <location>
        <begin position="74"/>
        <end position="94"/>
    </location>
</feature>
<evidence type="ECO:0000256" key="1">
    <source>
        <dbReference type="SAM" id="Phobius"/>
    </source>
</evidence>
<dbReference type="GO" id="GO:0016747">
    <property type="term" value="F:acyltransferase activity, transferring groups other than amino-acyl groups"/>
    <property type="evidence" value="ECO:0007669"/>
    <property type="project" value="InterPro"/>
</dbReference>
<dbReference type="OrthoDB" id="290051at2"/>
<dbReference type="RefSeq" id="WP_139457548.1">
    <property type="nucleotide sequence ID" value="NZ_VDCH01000026.1"/>
</dbReference>
<sequence length="662" mass="75326">MKINYRPDIDGLRAVAVLSVLFFHTEIPGFSGGFVGVDVFFVISGYLITLILLKDIEEDKFSIIRFYEKRIRRIYPALFAVIFFILIAGFFFMAHDAFDALGESVTAATLFWSNILFQKQSGYFEAPSFQKPLLHTWSLAIEEQYYVIFPLLLSLLHKFIKKHVFNVLLIIWAISFGLSIYYIYDYQRATFYFLQFRAWELLTGTLLAFHALPSFKSERLRDAASLTGLILILGSVYFYSENTLFPGLSAFIPVLGSGLIIHSGINIDQKEYGIGNRILRFKPFVAIGLISYSLYLWHWPILAFEKYLIFWPYGLTDAVIIIALSLAFAFFSWKYIEQPFRSGKTMLQQRGHLFAVALTVMFISAASGRIVHLQQGMPWRNHPGAVVSMKTDPAWIDHKTKDKWLDGMKNGNQPPVIGSPESKPSFALWGDSHAVALAEGLEKRALAYNVSGYNISRTGVRPLLGMDRMRGEHDEVGHNDAVINFLRQHPEVKTVIMAAEWSDIPSTSYRDIYDQFHQGESQEKLLSIGLSRSVDTLRSMGKDVIVVMDVPRLKKDPNSLLFISKRLNIPISVISSNKEDYFELNKIPFKAIHDISENRNITVLHPEKILLDSSGKALPMHSGKFLYVDDNHLSAYGSAYVSRIFSSILSHLEQANYQINKL</sequence>
<comment type="caution">
    <text evidence="4">The sequence shown here is derived from an EMBL/GenBank/DDBJ whole genome shotgun (WGS) entry which is preliminary data.</text>
</comment>
<feature type="transmembrane region" description="Helical" evidence="1">
    <location>
        <begin position="137"/>
        <end position="156"/>
    </location>
</feature>
<name>A0A5C4S2E1_CHLTI</name>
<keyword evidence="4" id="KW-0012">Acyltransferase</keyword>
<gene>
    <name evidence="4" type="ORF">FGF66_10255</name>
</gene>
<feature type="transmembrane region" description="Helical" evidence="1">
    <location>
        <begin position="310"/>
        <end position="331"/>
    </location>
</feature>